<feature type="non-terminal residue" evidence="2">
    <location>
        <position position="1"/>
    </location>
</feature>
<proteinExistence type="predicted"/>
<dbReference type="EMBL" id="WQNE01000103">
    <property type="protein sequence ID" value="MVT78856.1"/>
    <property type="molecule type" value="Genomic_DNA"/>
</dbReference>
<name>A0A844TK75_9BRAD</name>
<dbReference type="AlphaFoldDB" id="A0A844TK75"/>
<comment type="caution">
    <text evidence="2">The sequence shown here is derived from an EMBL/GenBank/DDBJ whole genome shotgun (WGS) entry which is preliminary data.</text>
</comment>
<protein>
    <submittedName>
        <fullName evidence="2">Chromosome segregation protein SMC</fullName>
    </submittedName>
</protein>
<sequence length="137" mass="16123">MKHSDIVVTVNDIDQYTNDNRQLDQRLNDLQGQQANKEADKQRLSQQIQQYKGKRHQLDNDVESLNYQLVKATEAFEKYTGQLNVLVERKKNQYETNARYEEEQENLIELLENISSEISEAQDTYKSLKSKQKELNA</sequence>
<accession>A0A844TK75</accession>
<evidence type="ECO:0000313" key="3">
    <source>
        <dbReference type="Proteomes" id="UP000449969"/>
    </source>
</evidence>
<gene>
    <name evidence="2" type="ORF">GPL20_38550</name>
</gene>
<feature type="coiled-coil region" evidence="1">
    <location>
        <begin position="13"/>
        <end position="131"/>
    </location>
</feature>
<evidence type="ECO:0000313" key="2">
    <source>
        <dbReference type="EMBL" id="MVT78856.1"/>
    </source>
</evidence>
<dbReference type="Gene3D" id="1.10.287.1490">
    <property type="match status" value="1"/>
</dbReference>
<dbReference type="Proteomes" id="UP000449969">
    <property type="component" value="Unassembled WGS sequence"/>
</dbReference>
<reference evidence="2 3" key="1">
    <citation type="submission" date="2019-12" db="EMBL/GenBank/DDBJ databases">
        <title>Draft genome sequences Bradyrhizobium cajani AMBPC1010, Bradyrhizobium pachyrhizi AMBPC1040 and Bradyrhizobium yuanmingense ALSPC3051, three plant growth promoting strains isolated from nodules of Cajanus cajan L. in Dominican Republic.</title>
        <authorList>
            <person name="Flores-Felix J.D."/>
            <person name="Araujo J."/>
            <person name="Diaz-Alcantara C."/>
            <person name="Gonzalez-Andres F."/>
            <person name="Velazquez E."/>
        </authorList>
    </citation>
    <scope>NUCLEOTIDE SEQUENCE [LARGE SCALE GENOMIC DNA]</scope>
    <source>
        <strain evidence="2 3">1010</strain>
    </source>
</reference>
<keyword evidence="3" id="KW-1185">Reference proteome</keyword>
<evidence type="ECO:0000256" key="1">
    <source>
        <dbReference type="SAM" id="Coils"/>
    </source>
</evidence>
<organism evidence="2 3">
    <name type="scientific">Bradyrhizobium cajani</name>
    <dbReference type="NCBI Taxonomy" id="1928661"/>
    <lineage>
        <taxon>Bacteria</taxon>
        <taxon>Pseudomonadati</taxon>
        <taxon>Pseudomonadota</taxon>
        <taxon>Alphaproteobacteria</taxon>
        <taxon>Hyphomicrobiales</taxon>
        <taxon>Nitrobacteraceae</taxon>
        <taxon>Bradyrhizobium</taxon>
    </lineage>
</organism>
<keyword evidence="1" id="KW-0175">Coiled coil</keyword>
<feature type="non-terminal residue" evidence="2">
    <location>
        <position position="137"/>
    </location>
</feature>